<dbReference type="VEuPathDB" id="FungiDB:BO72DRAFT_531864"/>
<dbReference type="Pfam" id="PF07910">
    <property type="entry name" value="Peptidase_C78"/>
    <property type="match status" value="1"/>
</dbReference>
<sequence length="456" mass="50766">MDHPTDGDPTCPFCPFSDADSNFVMEHVESCHPDNDIRASNRANRQYADHHLVMQHRQQFSLPGFQDGQPDGYIDCPCGCGETVMEAELPSHLDLHAAEEIALEEDSTRPPNELSEPARTTHKQCIGTSSLPKLSLRGSEPLTVSAAGLENCVLTEGIKRLGRSELGPHANEKQMPAWLRRVLEKGPKSILTNTLSSNGAIRKAETFENELTGVISVLARLCDRDKSVQRAFFCSSMVHQISKFPREGGFCGYRNIQMLITYIKNARLLGYECFSGELPTILQLQDMIENAWDKGFNSVGRIETGGIRGTRKYIGTPEAQALFSSLGILCVANSIGPTESMRAHDALFMNVASYFRDSRNLEREDKVISTDLPPIYFQHQGHSMTIVGFEIRDNGSANLLVFDPMFKAPPAIRRLKDTPGLNPDPARILKGYRRGTAYLQKYTAFELLKLQVTCQI</sequence>
<dbReference type="EMBL" id="KZ824695">
    <property type="protein sequence ID" value="RAK72456.1"/>
    <property type="molecule type" value="Genomic_DNA"/>
</dbReference>
<reference evidence="4 5" key="1">
    <citation type="submission" date="2018-02" db="EMBL/GenBank/DDBJ databases">
        <title>The genomes of Aspergillus section Nigri reveals drivers in fungal speciation.</title>
        <authorList>
            <consortium name="DOE Joint Genome Institute"/>
            <person name="Vesth T.C."/>
            <person name="Nybo J."/>
            <person name="Theobald S."/>
            <person name="Brandl J."/>
            <person name="Frisvad J.C."/>
            <person name="Nielsen K.F."/>
            <person name="Lyhne E.K."/>
            <person name="Kogle M.E."/>
            <person name="Kuo A."/>
            <person name="Riley R."/>
            <person name="Clum A."/>
            <person name="Nolan M."/>
            <person name="Lipzen A."/>
            <person name="Salamov A."/>
            <person name="Henrissat B."/>
            <person name="Wiebenga A."/>
            <person name="De vries R.P."/>
            <person name="Grigoriev I.V."/>
            <person name="Mortensen U.H."/>
            <person name="Andersen M.R."/>
            <person name="Baker S.E."/>
        </authorList>
    </citation>
    <scope>NUCLEOTIDE SEQUENCE [LARGE SCALE GENOMIC DNA]</scope>
    <source>
        <strain evidence="4 5">CBS 313.89</strain>
    </source>
</reference>
<name>A0A8G1RL45_9EURO</name>
<protein>
    <submittedName>
        <fullName evidence="4">DUF1671 domain protein</fullName>
    </submittedName>
</protein>
<dbReference type="Proteomes" id="UP000249789">
    <property type="component" value="Unassembled WGS sequence"/>
</dbReference>
<dbReference type="RefSeq" id="XP_040796468.1">
    <property type="nucleotide sequence ID" value="XM_040950404.1"/>
</dbReference>
<dbReference type="GeneID" id="63867739"/>
<evidence type="ECO:0000256" key="2">
    <source>
        <dbReference type="SAM" id="MobiDB-lite"/>
    </source>
</evidence>
<dbReference type="AlphaFoldDB" id="A0A8G1RL45"/>
<dbReference type="InterPro" id="IPR012462">
    <property type="entry name" value="UFSP1/2_DUB_cat"/>
</dbReference>
<proteinExistence type="predicted"/>
<feature type="region of interest" description="Disordered" evidence="2">
    <location>
        <begin position="103"/>
        <end position="124"/>
    </location>
</feature>
<gene>
    <name evidence="4" type="ORF">BO72DRAFT_531864</name>
</gene>
<dbReference type="Gene3D" id="3.90.70.130">
    <property type="match status" value="1"/>
</dbReference>
<keyword evidence="5" id="KW-1185">Reference proteome</keyword>
<evidence type="ECO:0000256" key="1">
    <source>
        <dbReference type="ARBA" id="ARBA00022801"/>
    </source>
</evidence>
<organism evidence="4 5">
    <name type="scientific">Aspergillus fijiensis CBS 313.89</name>
    <dbReference type="NCBI Taxonomy" id="1448319"/>
    <lineage>
        <taxon>Eukaryota</taxon>
        <taxon>Fungi</taxon>
        <taxon>Dikarya</taxon>
        <taxon>Ascomycota</taxon>
        <taxon>Pezizomycotina</taxon>
        <taxon>Eurotiomycetes</taxon>
        <taxon>Eurotiomycetidae</taxon>
        <taxon>Eurotiales</taxon>
        <taxon>Aspergillaceae</taxon>
        <taxon>Aspergillus</taxon>
    </lineage>
</organism>
<evidence type="ECO:0000313" key="5">
    <source>
        <dbReference type="Proteomes" id="UP000249789"/>
    </source>
</evidence>
<keyword evidence="1" id="KW-0378">Hydrolase</keyword>
<feature type="domain" description="UFSP1/2/DUB catalytic" evidence="3">
    <location>
        <begin position="229"/>
        <end position="448"/>
    </location>
</feature>
<evidence type="ECO:0000313" key="4">
    <source>
        <dbReference type="EMBL" id="RAK72456.1"/>
    </source>
</evidence>
<evidence type="ECO:0000259" key="3">
    <source>
        <dbReference type="Pfam" id="PF07910"/>
    </source>
</evidence>
<dbReference type="OrthoDB" id="288987at2759"/>
<dbReference type="GO" id="GO:0016787">
    <property type="term" value="F:hydrolase activity"/>
    <property type="evidence" value="ECO:0007669"/>
    <property type="project" value="UniProtKB-KW"/>
</dbReference>
<accession>A0A8G1RL45</accession>